<reference evidence="1" key="1">
    <citation type="submission" date="2020-02" db="EMBL/GenBank/DDBJ databases">
        <authorList>
            <person name="Scholz U."/>
            <person name="Mascher M."/>
            <person name="Fiebig A."/>
        </authorList>
    </citation>
    <scope>NUCLEOTIDE SEQUENCE</scope>
</reference>
<evidence type="ECO:0000313" key="1">
    <source>
        <dbReference type="EMBL" id="CAA7401357.1"/>
    </source>
</evidence>
<name>A0A7I8KU99_SPIIN</name>
<accession>A0A7I8KU99</accession>
<protein>
    <submittedName>
        <fullName evidence="1">Uncharacterized protein</fullName>
    </submittedName>
</protein>
<dbReference type="EMBL" id="LR746272">
    <property type="protein sequence ID" value="CAA7401357.1"/>
    <property type="molecule type" value="Genomic_DNA"/>
</dbReference>
<sequence length="75" mass="8599">MFHKFDYNVGKPIRRKGMLKKMPSMSKKPCIYFSVDLHQQFVNALNQPGIDRRAVCEKLAPSSSTPRTTPPHRPS</sequence>
<dbReference type="Proteomes" id="UP000663760">
    <property type="component" value="Chromosome 9"/>
</dbReference>
<proteinExistence type="predicted"/>
<dbReference type="AlphaFoldDB" id="A0A7I8KU99"/>
<gene>
    <name evidence="1" type="ORF">SI8410_09012035</name>
</gene>
<evidence type="ECO:0000313" key="2">
    <source>
        <dbReference type="Proteomes" id="UP000663760"/>
    </source>
</evidence>
<organism evidence="1 2">
    <name type="scientific">Spirodela intermedia</name>
    <name type="common">Intermediate duckweed</name>
    <dbReference type="NCBI Taxonomy" id="51605"/>
    <lineage>
        <taxon>Eukaryota</taxon>
        <taxon>Viridiplantae</taxon>
        <taxon>Streptophyta</taxon>
        <taxon>Embryophyta</taxon>
        <taxon>Tracheophyta</taxon>
        <taxon>Spermatophyta</taxon>
        <taxon>Magnoliopsida</taxon>
        <taxon>Liliopsida</taxon>
        <taxon>Araceae</taxon>
        <taxon>Lemnoideae</taxon>
        <taxon>Spirodela</taxon>
    </lineage>
</organism>
<keyword evidence="2" id="KW-1185">Reference proteome</keyword>